<sequence>MTKVDLSPRPVEAMSPRQLERRESLIAAALALVNEIGVERLQMKQVCERSGVALGTAYRYFSSKDHLLAAAIAEWHRLLLADLVAELRGPRAGLGATDRVVRFVRGGMRAYQRQPELARLRVAVAASTDPFASEALQGMARADSAALQAVMAEVPAAASDLVRHIVGHAWQGELTAWVTGRTTLGDARRRLEDVVRLVLTPYETPFPAPYEGLAEVRPDIRSEVLSEVRPTV</sequence>
<keyword evidence="1 2" id="KW-0238">DNA-binding</keyword>
<dbReference type="SUPFAM" id="SSF46689">
    <property type="entry name" value="Homeodomain-like"/>
    <property type="match status" value="1"/>
</dbReference>
<dbReference type="PANTHER" id="PTHR30055:SF242">
    <property type="entry name" value="HTH-TYPE TRANSCRIPTIONAL REPRESSOR KSTR"/>
    <property type="match status" value="1"/>
</dbReference>
<proteinExistence type="predicted"/>
<evidence type="ECO:0000256" key="2">
    <source>
        <dbReference type="PROSITE-ProRule" id="PRU00335"/>
    </source>
</evidence>
<dbReference type="PANTHER" id="PTHR30055">
    <property type="entry name" value="HTH-TYPE TRANSCRIPTIONAL REGULATOR RUTR"/>
    <property type="match status" value="1"/>
</dbReference>
<feature type="domain" description="HTH tetR-type" evidence="3">
    <location>
        <begin position="19"/>
        <end position="79"/>
    </location>
</feature>
<dbReference type="PROSITE" id="PS50977">
    <property type="entry name" value="HTH_TETR_2"/>
    <property type="match status" value="1"/>
</dbReference>
<dbReference type="Pfam" id="PF17925">
    <property type="entry name" value="TetR_C_20"/>
    <property type="match status" value="1"/>
</dbReference>
<feature type="DNA-binding region" description="H-T-H motif" evidence="2">
    <location>
        <begin position="42"/>
        <end position="61"/>
    </location>
</feature>
<evidence type="ECO:0000313" key="5">
    <source>
        <dbReference type="Proteomes" id="UP001596067"/>
    </source>
</evidence>
<comment type="caution">
    <text evidence="4">The sequence shown here is derived from an EMBL/GenBank/DDBJ whole genome shotgun (WGS) entry which is preliminary data.</text>
</comment>
<organism evidence="4 5">
    <name type="scientific">Kitasatospora aburaviensis</name>
    <dbReference type="NCBI Taxonomy" id="67265"/>
    <lineage>
        <taxon>Bacteria</taxon>
        <taxon>Bacillati</taxon>
        <taxon>Actinomycetota</taxon>
        <taxon>Actinomycetes</taxon>
        <taxon>Kitasatosporales</taxon>
        <taxon>Streptomycetaceae</taxon>
        <taxon>Kitasatospora</taxon>
    </lineage>
</organism>
<dbReference type="InterPro" id="IPR050109">
    <property type="entry name" value="HTH-type_TetR-like_transc_reg"/>
</dbReference>
<reference evidence="5" key="1">
    <citation type="journal article" date="2019" name="Int. J. Syst. Evol. Microbiol.">
        <title>The Global Catalogue of Microorganisms (GCM) 10K type strain sequencing project: providing services to taxonomists for standard genome sequencing and annotation.</title>
        <authorList>
            <consortium name="The Broad Institute Genomics Platform"/>
            <consortium name="The Broad Institute Genome Sequencing Center for Infectious Disease"/>
            <person name="Wu L."/>
            <person name="Ma J."/>
        </authorList>
    </citation>
    <scope>NUCLEOTIDE SEQUENCE [LARGE SCALE GENOMIC DNA]</scope>
    <source>
        <strain evidence="5">CGMCC 4.1469</strain>
    </source>
</reference>
<evidence type="ECO:0000259" key="3">
    <source>
        <dbReference type="PROSITE" id="PS50977"/>
    </source>
</evidence>
<keyword evidence="5" id="KW-1185">Reference proteome</keyword>
<dbReference type="PRINTS" id="PR00455">
    <property type="entry name" value="HTHTETR"/>
</dbReference>
<protein>
    <submittedName>
        <fullName evidence="4">TetR/AcrR family transcriptional regulator</fullName>
    </submittedName>
</protein>
<gene>
    <name evidence="4" type="ORF">ACFP0N_01630</name>
</gene>
<accession>A0ABW1ENY3</accession>
<dbReference type="Pfam" id="PF00440">
    <property type="entry name" value="TetR_N"/>
    <property type="match status" value="1"/>
</dbReference>
<dbReference type="Gene3D" id="1.10.357.10">
    <property type="entry name" value="Tetracycline Repressor, domain 2"/>
    <property type="match status" value="1"/>
</dbReference>
<evidence type="ECO:0000256" key="1">
    <source>
        <dbReference type="ARBA" id="ARBA00023125"/>
    </source>
</evidence>
<dbReference type="InterPro" id="IPR009057">
    <property type="entry name" value="Homeodomain-like_sf"/>
</dbReference>
<evidence type="ECO:0000313" key="4">
    <source>
        <dbReference type="EMBL" id="MFC5883680.1"/>
    </source>
</evidence>
<dbReference type="InterPro" id="IPR001647">
    <property type="entry name" value="HTH_TetR"/>
</dbReference>
<dbReference type="RefSeq" id="WP_313766470.1">
    <property type="nucleotide sequence ID" value="NZ_BAAAVH010000072.1"/>
</dbReference>
<dbReference type="InterPro" id="IPR041642">
    <property type="entry name" value="KstR_C"/>
</dbReference>
<dbReference type="Proteomes" id="UP001596067">
    <property type="component" value="Unassembled WGS sequence"/>
</dbReference>
<dbReference type="EMBL" id="JBHSOD010000001">
    <property type="protein sequence ID" value="MFC5883680.1"/>
    <property type="molecule type" value="Genomic_DNA"/>
</dbReference>
<name>A0ABW1ENY3_9ACTN</name>